<evidence type="ECO:0000256" key="1">
    <source>
        <dbReference type="ARBA" id="ARBA00004141"/>
    </source>
</evidence>
<evidence type="ECO:0000256" key="3">
    <source>
        <dbReference type="ARBA" id="ARBA00022617"/>
    </source>
</evidence>
<feature type="transmembrane region" description="Helical" evidence="10">
    <location>
        <begin position="202"/>
        <end position="223"/>
    </location>
</feature>
<evidence type="ECO:0000256" key="5">
    <source>
        <dbReference type="ARBA" id="ARBA00022723"/>
    </source>
</evidence>
<evidence type="ECO:0000256" key="10">
    <source>
        <dbReference type="SAM" id="Phobius"/>
    </source>
</evidence>
<keyword evidence="8" id="KW-0408">Iron</keyword>
<evidence type="ECO:0000256" key="6">
    <source>
        <dbReference type="ARBA" id="ARBA00022982"/>
    </source>
</evidence>
<feature type="transmembrane region" description="Helical" evidence="10">
    <location>
        <begin position="123"/>
        <end position="142"/>
    </location>
</feature>
<reference evidence="12" key="1">
    <citation type="submission" date="2018-06" db="EMBL/GenBank/DDBJ databases">
        <authorList>
            <person name="Zhirakovskaya E."/>
        </authorList>
    </citation>
    <scope>NUCLEOTIDE SEQUENCE</scope>
</reference>
<dbReference type="GO" id="GO:0016491">
    <property type="term" value="F:oxidoreductase activity"/>
    <property type="evidence" value="ECO:0007669"/>
    <property type="project" value="InterPro"/>
</dbReference>
<organism evidence="12">
    <name type="scientific">hydrothermal vent metagenome</name>
    <dbReference type="NCBI Taxonomy" id="652676"/>
    <lineage>
        <taxon>unclassified sequences</taxon>
        <taxon>metagenomes</taxon>
        <taxon>ecological metagenomes</taxon>
    </lineage>
</organism>
<keyword evidence="3" id="KW-0349">Heme</keyword>
<dbReference type="InterPro" id="IPR005798">
    <property type="entry name" value="Cyt_b/b6_C"/>
</dbReference>
<protein>
    <submittedName>
        <fullName evidence="12">Cytochrome b</fullName>
    </submittedName>
</protein>
<dbReference type="EMBL" id="UOGL01000276">
    <property type="protein sequence ID" value="VAX38918.1"/>
    <property type="molecule type" value="Genomic_DNA"/>
</dbReference>
<accession>A0A3B1DS12</accession>
<evidence type="ECO:0000256" key="9">
    <source>
        <dbReference type="ARBA" id="ARBA00023136"/>
    </source>
</evidence>
<evidence type="ECO:0000256" key="8">
    <source>
        <dbReference type="ARBA" id="ARBA00023004"/>
    </source>
</evidence>
<evidence type="ECO:0000256" key="2">
    <source>
        <dbReference type="ARBA" id="ARBA00022448"/>
    </source>
</evidence>
<name>A0A3B1DS12_9ZZZZ</name>
<comment type="subcellular location">
    <subcellularLocation>
        <location evidence="1">Membrane</location>
        <topology evidence="1">Multi-pass membrane protein</topology>
    </subcellularLocation>
</comment>
<keyword evidence="9 10" id="KW-0472">Membrane</keyword>
<feature type="transmembrane region" description="Helical" evidence="10">
    <location>
        <begin position="416"/>
        <end position="435"/>
    </location>
</feature>
<dbReference type="Gene3D" id="1.20.810.10">
    <property type="entry name" value="Cytochrome Bc1 Complex, Chain C"/>
    <property type="match status" value="1"/>
</dbReference>
<evidence type="ECO:0000256" key="7">
    <source>
        <dbReference type="ARBA" id="ARBA00022989"/>
    </source>
</evidence>
<keyword evidence="7 10" id="KW-1133">Transmembrane helix</keyword>
<proteinExistence type="predicted"/>
<keyword evidence="2" id="KW-0813">Transport</keyword>
<feature type="transmembrane region" description="Helical" evidence="10">
    <location>
        <begin position="382"/>
        <end position="404"/>
    </location>
</feature>
<dbReference type="SUPFAM" id="SSF81648">
    <property type="entry name" value="a domain/subunit of cytochrome bc1 complex (Ubiquinol-cytochrome c reductase)"/>
    <property type="match status" value="1"/>
</dbReference>
<dbReference type="InterPro" id="IPR036150">
    <property type="entry name" value="Cyt_b/b6_C_sf"/>
</dbReference>
<evidence type="ECO:0000313" key="12">
    <source>
        <dbReference type="EMBL" id="VAX38918.1"/>
    </source>
</evidence>
<evidence type="ECO:0000256" key="4">
    <source>
        <dbReference type="ARBA" id="ARBA00022692"/>
    </source>
</evidence>
<feature type="transmembrane region" description="Helical" evidence="10">
    <location>
        <begin position="94"/>
        <end position="114"/>
    </location>
</feature>
<dbReference type="InterPro" id="IPR027387">
    <property type="entry name" value="Cytb/b6-like_sf"/>
</dbReference>
<keyword evidence="5" id="KW-0479">Metal-binding</keyword>
<feature type="domain" description="Cytochrome b/b6 C-terminal region profile" evidence="11">
    <location>
        <begin position="232"/>
        <end position="317"/>
    </location>
</feature>
<feature type="transmembrane region" description="Helical" evidence="10">
    <location>
        <begin position="12"/>
        <end position="32"/>
    </location>
</feature>
<gene>
    <name evidence="12" type="ORF">MNBD_PLANCTO02-3339</name>
</gene>
<feature type="transmembrane region" description="Helical" evidence="10">
    <location>
        <begin position="296"/>
        <end position="320"/>
    </location>
</feature>
<keyword evidence="4 10" id="KW-0812">Transmembrane</keyword>
<sequence>MHADLTSSVIFGLGWLYLVLFLMNITWAYRSFQKKGHCKLPEFMTGVDVPTAAFWAIYSSVLLVVSVAHFTGYGSPETFSLRLPDFFKATMDQLMGPVTYFTFSVLLFVLMILLREWLIKPTVAWLFLNGALLFLAASMTDYDFRQIVGKPDNVPIVAMLFIVGFFTWIYFSRAVDNDNRIAEGRPLFENEENEKILVWPDLVYPELICMIVITTILIVWGMVLQAPLEEAASAVKTPNPSKAPWYFLGLQEMLVYFDPWLAGVVYPSVILGGLIALPYIDFNKKGNGYYTFKERWFAVSTFLFGFFPLWIALIVLGTFLRGPNWNIFGIYEYWDVHKVEVLNNVNLSEMFWVYSPWGNGIPAAAPGSGEGMKGLYYLYRELPGFILIGVYLFALPPLMAATIFRKFYHRMGFVRFMVFSNLVLLMISLPIKMLLRWSINLKYIVSIPEWLFNI</sequence>
<feature type="transmembrane region" description="Helical" evidence="10">
    <location>
        <begin position="260"/>
        <end position="280"/>
    </location>
</feature>
<feature type="transmembrane region" description="Helical" evidence="10">
    <location>
        <begin position="53"/>
        <end position="74"/>
    </location>
</feature>
<dbReference type="GO" id="GO:0009055">
    <property type="term" value="F:electron transfer activity"/>
    <property type="evidence" value="ECO:0007669"/>
    <property type="project" value="InterPro"/>
</dbReference>
<dbReference type="AlphaFoldDB" id="A0A3B1DS12"/>
<dbReference type="GO" id="GO:0016020">
    <property type="term" value="C:membrane"/>
    <property type="evidence" value="ECO:0007669"/>
    <property type="project" value="UniProtKB-SubCell"/>
</dbReference>
<keyword evidence="6" id="KW-0249">Electron transport</keyword>
<dbReference type="GO" id="GO:0046872">
    <property type="term" value="F:metal ion binding"/>
    <property type="evidence" value="ECO:0007669"/>
    <property type="project" value="UniProtKB-KW"/>
</dbReference>
<dbReference type="Pfam" id="PF00032">
    <property type="entry name" value="Cytochrom_B_C"/>
    <property type="match status" value="1"/>
</dbReference>
<feature type="transmembrane region" description="Helical" evidence="10">
    <location>
        <begin position="154"/>
        <end position="171"/>
    </location>
</feature>
<evidence type="ECO:0000259" key="11">
    <source>
        <dbReference type="Pfam" id="PF00032"/>
    </source>
</evidence>